<dbReference type="OrthoDB" id="3437384at2759"/>
<sequence length="623" mass="68266">MHALWCCGPRRSRGSAGNKISFTSIFRTSNTPAVNTRNSAGSNQECKDGNPSEQISPFEGPVELCQLASTSPENGDTGSLIPSTRTSTFEGVKARIVKHLPQDSGPRRHSRVSIGHSDEELARRAEVRRLRQKRIQDELNKDDGNDGQSNGSHQSARYLSTLIDMGSPCSGPRDTLEFTFDDCALASRPTSSDLSCNQHTPPKQEDCQQDADHDEICATRDCGSPVDTQSNNDELLCRSRPIRGPLPERRCVSMVSISPRPSSCQPGSPRLDRIIGPDNEFNIRHGSHAWDDQSALGIWLIAQGMKPADHFVFQPEHAPRDANTAQDNICLPIEGPGGVDSILESSFSILDRVNTAESLLPAHTEETHEGSIHPASVNSKRSDTDQLPTSDTTAKLSTKSQKSSHPANNGSSNYPSKLPSFDPSPSGSELHGYVLSQRDLDNLELSPVHWCGNLPAWKDLGHSEGQSSYATAEEEPSPQLPRGVNASELRINPISESQQIKDDMVYPKKLNSQESVPGLDESIIITAQAYEDFVNRPTPTLGRKSFKEKLQHSLSHISKLSSSSCNSSVKFDGPKPEAGRGWVVNGNKWHNFINRTSYDNTESIHAMNPLAQSKTRQHGHRTD</sequence>
<feature type="region of interest" description="Disordered" evidence="1">
    <location>
        <begin position="31"/>
        <end position="58"/>
    </location>
</feature>
<evidence type="ECO:0000313" key="2">
    <source>
        <dbReference type="EMBL" id="EXU99523.1"/>
    </source>
</evidence>
<feature type="region of interest" description="Disordered" evidence="1">
    <location>
        <begin position="463"/>
        <end position="485"/>
    </location>
</feature>
<protein>
    <submittedName>
        <fullName evidence="2">Uncharacterized protein</fullName>
    </submittedName>
</protein>
<proteinExistence type="predicted"/>
<feature type="region of interest" description="Disordered" evidence="1">
    <location>
        <begin position="98"/>
        <end position="120"/>
    </location>
</feature>
<dbReference type="HOGENOM" id="CLU_030113_0_0_1"/>
<gene>
    <name evidence="2" type="ORF">X797_007334</name>
</gene>
<evidence type="ECO:0000313" key="3">
    <source>
        <dbReference type="Proteomes" id="UP000030151"/>
    </source>
</evidence>
<dbReference type="EMBL" id="JELW01000018">
    <property type="protein sequence ID" value="EXU99523.1"/>
    <property type="molecule type" value="Genomic_DNA"/>
</dbReference>
<feature type="region of interest" description="Disordered" evidence="1">
    <location>
        <begin position="188"/>
        <end position="207"/>
    </location>
</feature>
<dbReference type="AlphaFoldDB" id="A0A014PPU7"/>
<feature type="compositionally biased region" description="Polar residues" evidence="1">
    <location>
        <begin position="31"/>
        <end position="44"/>
    </location>
</feature>
<comment type="caution">
    <text evidence="2">The sequence shown here is derived from an EMBL/GenBank/DDBJ whole genome shotgun (WGS) entry which is preliminary data.</text>
</comment>
<dbReference type="Proteomes" id="UP000030151">
    <property type="component" value="Unassembled WGS sequence"/>
</dbReference>
<feature type="compositionally biased region" description="Polar residues" evidence="1">
    <location>
        <begin position="188"/>
        <end position="201"/>
    </location>
</feature>
<feature type="region of interest" description="Disordered" evidence="1">
    <location>
        <begin position="363"/>
        <end position="429"/>
    </location>
</feature>
<accession>A0A014PPU7</accession>
<reference evidence="2 3" key="1">
    <citation type="submission" date="2014-02" db="EMBL/GenBank/DDBJ databases">
        <title>The genome sequence of the entomopathogenic fungus Metarhizium robertsii ARSEF 2575.</title>
        <authorList>
            <person name="Giuliano Garisto Donzelli B."/>
            <person name="Roe B.A."/>
            <person name="Macmil S.L."/>
            <person name="Krasnoff S.B."/>
            <person name="Gibson D.M."/>
        </authorList>
    </citation>
    <scope>NUCLEOTIDE SEQUENCE [LARGE SCALE GENOMIC DNA]</scope>
    <source>
        <strain evidence="2 3">ARSEF 2575</strain>
    </source>
</reference>
<organism evidence="2 3">
    <name type="scientific">Metarhizium robertsii</name>
    <dbReference type="NCBI Taxonomy" id="568076"/>
    <lineage>
        <taxon>Eukaryota</taxon>
        <taxon>Fungi</taxon>
        <taxon>Dikarya</taxon>
        <taxon>Ascomycota</taxon>
        <taxon>Pezizomycotina</taxon>
        <taxon>Sordariomycetes</taxon>
        <taxon>Hypocreomycetidae</taxon>
        <taxon>Hypocreales</taxon>
        <taxon>Clavicipitaceae</taxon>
        <taxon>Metarhizium</taxon>
    </lineage>
</organism>
<evidence type="ECO:0000256" key="1">
    <source>
        <dbReference type="SAM" id="MobiDB-lite"/>
    </source>
</evidence>
<feature type="compositionally biased region" description="Polar residues" evidence="1">
    <location>
        <begin position="385"/>
        <end position="415"/>
    </location>
</feature>
<name>A0A014PPU7_9HYPO</name>